<evidence type="ECO:0000313" key="2">
    <source>
        <dbReference type="Proteomes" id="UP000694553"/>
    </source>
</evidence>
<accession>A0A8U7MZV0</accession>
<sequence length="115" mass="13191">LAHLASILLPKKSLRNLSSWCVLQEHGNKQHMPPIIPFSPGGISYKRYKCYSLPQRGLDHRYPLEEVTYLDYLSKRAQWKMCHLEGQGKNESLLLPYLVGIVTIMLKNVQSGLKD</sequence>
<dbReference type="Proteomes" id="UP000694553">
    <property type="component" value="Unassembled WGS sequence"/>
</dbReference>
<reference evidence="1" key="2">
    <citation type="submission" date="2025-08" db="UniProtKB">
        <authorList>
            <consortium name="Ensembl"/>
        </authorList>
    </citation>
    <scope>IDENTIFICATION</scope>
</reference>
<protein>
    <submittedName>
        <fullName evidence="1">Uncharacterized protein</fullName>
    </submittedName>
</protein>
<dbReference type="Ensembl" id="ENSCMUT00000016648.2">
    <property type="protein sequence ID" value="ENSCMUP00000015490.2"/>
    <property type="gene ID" value="ENSCMUG00000009642.2"/>
</dbReference>
<accession>A0A8C3E2C5</accession>
<proteinExistence type="predicted"/>
<dbReference type="OMA" id="CHLEGQG"/>
<organism evidence="1 2">
    <name type="scientific">Corvus moneduloides</name>
    <name type="common">New Caledonian crow</name>
    <dbReference type="NCBI Taxonomy" id="1196302"/>
    <lineage>
        <taxon>Eukaryota</taxon>
        <taxon>Metazoa</taxon>
        <taxon>Chordata</taxon>
        <taxon>Craniata</taxon>
        <taxon>Vertebrata</taxon>
        <taxon>Euteleostomi</taxon>
        <taxon>Archelosauria</taxon>
        <taxon>Archosauria</taxon>
        <taxon>Dinosauria</taxon>
        <taxon>Saurischia</taxon>
        <taxon>Theropoda</taxon>
        <taxon>Coelurosauria</taxon>
        <taxon>Aves</taxon>
        <taxon>Neognathae</taxon>
        <taxon>Neoaves</taxon>
        <taxon>Telluraves</taxon>
        <taxon>Australaves</taxon>
        <taxon>Passeriformes</taxon>
        <taxon>Corvoidea</taxon>
        <taxon>Corvidae</taxon>
        <taxon>Corvus</taxon>
    </lineage>
</organism>
<reference evidence="1" key="3">
    <citation type="submission" date="2025-09" db="UniProtKB">
        <authorList>
            <consortium name="Ensembl"/>
        </authorList>
    </citation>
    <scope>IDENTIFICATION</scope>
</reference>
<dbReference type="AlphaFoldDB" id="A0A8C3E2C5"/>
<keyword evidence="2" id="KW-1185">Reference proteome</keyword>
<name>A0A8C3E2C5_CORMO</name>
<evidence type="ECO:0000313" key="1">
    <source>
        <dbReference type="Ensembl" id="ENSCMUP00000015490.2"/>
    </source>
</evidence>
<reference evidence="2" key="1">
    <citation type="submission" date="2019-10" db="EMBL/GenBank/DDBJ databases">
        <title>Corvus moneduloides (New Caledonian crow) genome, bCorMon1, primary haplotype.</title>
        <authorList>
            <person name="Rutz C."/>
            <person name="Fungtammasan C."/>
            <person name="Mountcastle J."/>
            <person name="Formenti G."/>
            <person name="Chow W."/>
            <person name="Howe K."/>
            <person name="Steele M.P."/>
            <person name="Fernandes J."/>
            <person name="Gilbert M.T.P."/>
            <person name="Fedrigo O."/>
            <person name="Jarvis E.D."/>
            <person name="Gemmell N."/>
        </authorList>
    </citation>
    <scope>NUCLEOTIDE SEQUENCE [LARGE SCALE GENOMIC DNA]</scope>
</reference>